<proteinExistence type="predicted"/>
<keyword evidence="1" id="KW-0732">Signal</keyword>
<feature type="chain" id="PRO_5043853922" evidence="1">
    <location>
        <begin position="23"/>
        <end position="66"/>
    </location>
</feature>
<dbReference type="EMBL" id="BQKI01000116">
    <property type="protein sequence ID" value="GJN40357.1"/>
    <property type="molecule type" value="Genomic_DNA"/>
</dbReference>
<name>A0AAV5G083_ELECO</name>
<comment type="caution">
    <text evidence="2">The sequence shown here is derived from an EMBL/GenBank/DDBJ whole genome shotgun (WGS) entry which is preliminary data.</text>
</comment>
<evidence type="ECO:0000313" key="2">
    <source>
        <dbReference type="EMBL" id="GJN40357.1"/>
    </source>
</evidence>
<accession>A0AAV5G083</accession>
<reference evidence="2" key="1">
    <citation type="journal article" date="2018" name="DNA Res.">
        <title>Multiple hybrid de novo genome assembly of finger millet, an orphan allotetraploid crop.</title>
        <authorList>
            <person name="Hatakeyama M."/>
            <person name="Aluri S."/>
            <person name="Balachadran M.T."/>
            <person name="Sivarajan S.R."/>
            <person name="Patrignani A."/>
            <person name="Gruter S."/>
            <person name="Poveda L."/>
            <person name="Shimizu-Inatsugi R."/>
            <person name="Baeten J."/>
            <person name="Francoijs K.J."/>
            <person name="Nataraja K.N."/>
            <person name="Reddy Y.A.N."/>
            <person name="Phadnis S."/>
            <person name="Ravikumar R.L."/>
            <person name="Schlapbach R."/>
            <person name="Sreeman S.M."/>
            <person name="Shimizu K.K."/>
        </authorList>
    </citation>
    <scope>NUCLEOTIDE SEQUENCE</scope>
</reference>
<sequence>MRKGLNTVIIFGSWTLWNHGNACVFDTAAPCIRTLIKNFDDENHLWCLTGAAGLRRLAPGLVLEAG</sequence>
<dbReference type="Proteomes" id="UP001054889">
    <property type="component" value="Unassembled WGS sequence"/>
</dbReference>
<keyword evidence="3" id="KW-1185">Reference proteome</keyword>
<organism evidence="2 3">
    <name type="scientific">Eleusine coracana subsp. coracana</name>
    <dbReference type="NCBI Taxonomy" id="191504"/>
    <lineage>
        <taxon>Eukaryota</taxon>
        <taxon>Viridiplantae</taxon>
        <taxon>Streptophyta</taxon>
        <taxon>Embryophyta</taxon>
        <taxon>Tracheophyta</taxon>
        <taxon>Spermatophyta</taxon>
        <taxon>Magnoliopsida</taxon>
        <taxon>Liliopsida</taxon>
        <taxon>Poales</taxon>
        <taxon>Poaceae</taxon>
        <taxon>PACMAD clade</taxon>
        <taxon>Chloridoideae</taxon>
        <taxon>Cynodonteae</taxon>
        <taxon>Eleusininae</taxon>
        <taxon>Eleusine</taxon>
    </lineage>
</organism>
<evidence type="ECO:0000313" key="3">
    <source>
        <dbReference type="Proteomes" id="UP001054889"/>
    </source>
</evidence>
<dbReference type="AlphaFoldDB" id="A0AAV5G083"/>
<evidence type="ECO:0000256" key="1">
    <source>
        <dbReference type="SAM" id="SignalP"/>
    </source>
</evidence>
<protein>
    <submittedName>
        <fullName evidence="2">Uncharacterized protein</fullName>
    </submittedName>
</protein>
<gene>
    <name evidence="2" type="primary">gb29563</name>
    <name evidence="2" type="ORF">PR202_gb29563</name>
</gene>
<feature type="signal peptide" evidence="1">
    <location>
        <begin position="1"/>
        <end position="22"/>
    </location>
</feature>
<reference evidence="2" key="2">
    <citation type="submission" date="2021-12" db="EMBL/GenBank/DDBJ databases">
        <title>Resequencing data analysis of finger millet.</title>
        <authorList>
            <person name="Hatakeyama M."/>
            <person name="Aluri S."/>
            <person name="Balachadran M.T."/>
            <person name="Sivarajan S.R."/>
            <person name="Poveda L."/>
            <person name="Shimizu-Inatsugi R."/>
            <person name="Schlapbach R."/>
            <person name="Sreeman S.M."/>
            <person name="Shimizu K.K."/>
        </authorList>
    </citation>
    <scope>NUCLEOTIDE SEQUENCE</scope>
</reference>